<dbReference type="PANTHER" id="PTHR17985:SF8">
    <property type="entry name" value="TRANSPORT AND GOLGI ORGANIZATION PROTEIN 2 HOMOLOG"/>
    <property type="match status" value="1"/>
</dbReference>
<reference evidence="2" key="1">
    <citation type="submission" date="2025-08" db="UniProtKB">
        <authorList>
            <consortium name="RefSeq"/>
        </authorList>
    </citation>
    <scope>IDENTIFICATION</scope>
    <source>
        <tissue evidence="2">Testes</tissue>
    </source>
</reference>
<dbReference type="GeneID" id="100376379"/>
<protein>
    <submittedName>
        <fullName evidence="2">Transport and Golgi organization protein 2 homolog</fullName>
    </submittedName>
</protein>
<keyword evidence="1" id="KW-1185">Reference proteome</keyword>
<name>A0ABM0MM50_SACKO</name>
<dbReference type="RefSeq" id="XP_006821091.1">
    <property type="nucleotide sequence ID" value="XM_006821028.1"/>
</dbReference>
<accession>A0ABM0MM50</accession>
<organism evidence="1 2">
    <name type="scientific">Saccoglossus kowalevskii</name>
    <name type="common">Acorn worm</name>
    <dbReference type="NCBI Taxonomy" id="10224"/>
    <lineage>
        <taxon>Eukaryota</taxon>
        <taxon>Metazoa</taxon>
        <taxon>Hemichordata</taxon>
        <taxon>Enteropneusta</taxon>
        <taxon>Harrimaniidae</taxon>
        <taxon>Saccoglossus</taxon>
    </lineage>
</organism>
<proteinExistence type="predicted"/>
<dbReference type="PANTHER" id="PTHR17985">
    <property type="entry name" value="SER/THR-RICH PROTEIN T10 IN DGCR REGION"/>
    <property type="match status" value="1"/>
</dbReference>
<dbReference type="InterPro" id="IPR008551">
    <property type="entry name" value="TANGO2"/>
</dbReference>
<dbReference type="Proteomes" id="UP000694865">
    <property type="component" value="Unplaced"/>
</dbReference>
<gene>
    <name evidence="2" type="primary">LOC100376379</name>
</gene>
<sequence length="287" mass="32308">MCILFFKLDVKPTDGYKLILASNRDEYLDRPTKPASWWQDHPHILSGLDMREGRVGGTWLGISKEGRLASLLNILQPQLDLNAKGRGSLVTDFIKGDVDCLPYLQGIAKEGHLYNGFNLLVMDLTRSNTSDIPQIGYYSNKIGKDPELLCPGIYSLCNATIDKPWKKAIVGKKKFEEIVNSATTGTEEKLVDQLIEFLNDDTPHPEPQIHIQCSGELTPKQQRERSAVCVQSPDMGYGSRTNTIILVNTANKVKYVERTLEEPIDIENLKWLRNNYDFNLSSASSSY</sequence>
<evidence type="ECO:0000313" key="2">
    <source>
        <dbReference type="RefSeq" id="XP_006821091.1"/>
    </source>
</evidence>
<dbReference type="Pfam" id="PF05742">
    <property type="entry name" value="TANGO2"/>
    <property type="match status" value="1"/>
</dbReference>
<evidence type="ECO:0000313" key="1">
    <source>
        <dbReference type="Proteomes" id="UP000694865"/>
    </source>
</evidence>